<feature type="domain" description="DUF5641" evidence="3">
    <location>
        <begin position="172"/>
        <end position="237"/>
    </location>
</feature>
<gene>
    <name evidence="5" type="ORF">EVAR_80286_1</name>
</gene>
<accession>A0A4C1UBF7</accession>
<evidence type="ECO:0000259" key="4">
    <source>
        <dbReference type="Pfam" id="PF25597"/>
    </source>
</evidence>
<feature type="region of interest" description="Disordered" evidence="1">
    <location>
        <begin position="905"/>
        <end position="928"/>
    </location>
</feature>
<dbReference type="Pfam" id="PF13843">
    <property type="entry name" value="DDE_Tnp_1_7"/>
    <property type="match status" value="1"/>
</dbReference>
<dbReference type="EMBL" id="BGZK01000152">
    <property type="protein sequence ID" value="GBP23669.1"/>
    <property type="molecule type" value="Genomic_DNA"/>
</dbReference>
<dbReference type="Gene3D" id="3.30.420.10">
    <property type="entry name" value="Ribonuclease H-like superfamily/Ribonuclease H"/>
    <property type="match status" value="1"/>
</dbReference>
<organism evidence="5 6">
    <name type="scientific">Eumeta variegata</name>
    <name type="common">Bagworm moth</name>
    <name type="synonym">Eumeta japonica</name>
    <dbReference type="NCBI Taxonomy" id="151549"/>
    <lineage>
        <taxon>Eukaryota</taxon>
        <taxon>Metazoa</taxon>
        <taxon>Ecdysozoa</taxon>
        <taxon>Arthropoda</taxon>
        <taxon>Hexapoda</taxon>
        <taxon>Insecta</taxon>
        <taxon>Pterygota</taxon>
        <taxon>Neoptera</taxon>
        <taxon>Endopterygota</taxon>
        <taxon>Lepidoptera</taxon>
        <taxon>Glossata</taxon>
        <taxon>Ditrysia</taxon>
        <taxon>Tineoidea</taxon>
        <taxon>Psychidae</taxon>
        <taxon>Oiketicinae</taxon>
        <taxon>Eumeta</taxon>
    </lineage>
</organism>
<protein>
    <submittedName>
        <fullName evidence="5">Retrovirus-related Pol polyprotein from transposon TNT 1-94</fullName>
    </submittedName>
</protein>
<dbReference type="InterPro" id="IPR040676">
    <property type="entry name" value="DUF5641"/>
</dbReference>
<reference evidence="5 6" key="1">
    <citation type="journal article" date="2019" name="Commun. Biol.">
        <title>The bagworm genome reveals a unique fibroin gene that provides high tensile strength.</title>
        <authorList>
            <person name="Kono N."/>
            <person name="Nakamura H."/>
            <person name="Ohtoshi R."/>
            <person name="Tomita M."/>
            <person name="Numata K."/>
            <person name="Arakawa K."/>
        </authorList>
    </citation>
    <scope>NUCLEOTIDE SEQUENCE [LARGE SCALE GENOMIC DNA]</scope>
</reference>
<dbReference type="PANTHER" id="PTHR46599">
    <property type="entry name" value="PIGGYBAC TRANSPOSABLE ELEMENT-DERIVED PROTEIN 4"/>
    <property type="match status" value="1"/>
</dbReference>
<dbReference type="InterPro" id="IPR036397">
    <property type="entry name" value="RNaseH_sf"/>
</dbReference>
<dbReference type="Pfam" id="PF25597">
    <property type="entry name" value="SH3_retrovirus"/>
    <property type="match status" value="1"/>
</dbReference>
<feature type="region of interest" description="Disordered" evidence="1">
    <location>
        <begin position="466"/>
        <end position="487"/>
    </location>
</feature>
<dbReference type="SUPFAM" id="SSF53098">
    <property type="entry name" value="Ribonuclease H-like"/>
    <property type="match status" value="1"/>
</dbReference>
<evidence type="ECO:0000259" key="2">
    <source>
        <dbReference type="Pfam" id="PF13843"/>
    </source>
</evidence>
<evidence type="ECO:0000313" key="5">
    <source>
        <dbReference type="EMBL" id="GBP23669.1"/>
    </source>
</evidence>
<keyword evidence="6" id="KW-1185">Reference proteome</keyword>
<feature type="compositionally biased region" description="Low complexity" evidence="1">
    <location>
        <begin position="550"/>
        <end position="562"/>
    </location>
</feature>
<dbReference type="PANTHER" id="PTHR46599:SF3">
    <property type="entry name" value="PIGGYBAC TRANSPOSABLE ELEMENT-DERIVED PROTEIN 4"/>
    <property type="match status" value="1"/>
</dbReference>
<dbReference type="STRING" id="151549.A0A4C1UBF7"/>
<dbReference type="Proteomes" id="UP000299102">
    <property type="component" value="Unassembled WGS sequence"/>
</dbReference>
<dbReference type="InterPro" id="IPR057670">
    <property type="entry name" value="SH3_retrovirus"/>
</dbReference>
<dbReference type="InterPro" id="IPR012337">
    <property type="entry name" value="RNaseH-like_sf"/>
</dbReference>
<feature type="region of interest" description="Disordered" evidence="1">
    <location>
        <begin position="527"/>
        <end position="573"/>
    </location>
</feature>
<feature type="domain" description="Retroviral polymerase SH3-like" evidence="4">
    <location>
        <begin position="394"/>
        <end position="452"/>
    </location>
</feature>
<comment type="caution">
    <text evidence="5">The sequence shown here is derived from an EMBL/GenBank/DDBJ whole genome shotgun (WGS) entry which is preliminary data.</text>
</comment>
<dbReference type="OrthoDB" id="8194935at2759"/>
<sequence>MNPADVVSRGCNGAELLMHPLWCGPEWLQNTEKFCPHNLIKTEHDLPGLRKRSTVAHMCAHELKFDLIERLSSLSKLVSVVGAPHFDGLFEGSVKSAKTLLSRIKKEQKLTYEQLSTVFARIEAMLNSRPLCLLSHDSNEFEVMTPAHLLIGNSLLAVPEYDWNEASMSRLSRFQVVQAISQHFWRKWNNQLQMRNKWFSDANPPKVGDFVLIKEDKLSSLKWRRGRIEEMLPGKDENSYHKLLKPNEIEEYINEAIENEDCSETDDYLEVSEHESESEQEGDNNKANIQSKHKTISQPSQGIGRPVNGIIHQKKTNAYAPEQNGVYERDNRIVVEKGKCLLYDAKLGKRFWVEAASTAVYLKNRSIVSRVPKTPYELWHGSKADLSHIRLFGSKVMVHIPKEKRFKWDKKATEHILIGFGKDMKGYRLSNSTKNNIITSRDVIVMEGETGDIATSEEAIWIPDEERTQESLETPEVSVEQESSISVGETCVPEVDDQCDSSSDSSVYTNESDISRALLDETIEFESENENFEEESENDSDHLSIQSDTSSEFEAEFPSSESDSADDIPLSDLRQNRASYYTGKDGVTKWQKDPYRSNARRRAENIITHLPGVKTVARDKTSPLQCFELFITDEMIEEIVHCTNEKIRMQTISDQKFETTKEEMKALFGLLFISGLARSGRQSTIDLWATDGTGMDIFRDTMSRNRFAFLLNNLSYETTENLLKHHKLTVVGTLRANKTCIPPVFKNSREANSSMFGFQKDITIVSYVPKPRKMIYLMSSLHHDKEIDPATENKQKPAIITFYNHTKSGVDVVDKLSRTYDVSRNSKRWPLTIFFALLNHAGINGMIIHKLNNGIEKNKTNLRGKFIRELGISLVKEHLNTRRQNQKLPKDLRTRISKYFGDLTENVSEPPAKRPKTMQSNDSARAGDFSGRKLPTVVEVMSVFLYQKKVLKFQHQHSINLTITKVQEKWTEAGIPTCGEAYAQKKLSNLLDESVDRTAVLLSVSGVDQLLGVPKADNGTAHEQSSALITTLNQWNVAPYVKAMCFGTPAVNTGIHNGTCVLIEKILGRNNICYFGAKQRFRVDEKLISDKHIIPAVSKDACRKMKEHLWLNMSKKLPSLTSQELENILGQWEDSEDGLDYSDDDERKPYELFDQTAHTRYARAPRSPCRSWTRDERIMPCVIFKELF</sequence>
<feature type="compositionally biased region" description="Low complexity" evidence="1">
    <location>
        <begin position="476"/>
        <end position="487"/>
    </location>
</feature>
<evidence type="ECO:0000313" key="6">
    <source>
        <dbReference type="Proteomes" id="UP000299102"/>
    </source>
</evidence>
<feature type="compositionally biased region" description="Acidic residues" evidence="1">
    <location>
        <begin position="527"/>
        <end position="538"/>
    </location>
</feature>
<dbReference type="Pfam" id="PF18701">
    <property type="entry name" value="DUF5641"/>
    <property type="match status" value="1"/>
</dbReference>
<dbReference type="InterPro" id="IPR029526">
    <property type="entry name" value="PGBD"/>
</dbReference>
<dbReference type="AlphaFoldDB" id="A0A4C1UBF7"/>
<evidence type="ECO:0000259" key="3">
    <source>
        <dbReference type="Pfam" id="PF18701"/>
    </source>
</evidence>
<feature type="region of interest" description="Disordered" evidence="1">
    <location>
        <begin position="264"/>
        <end position="286"/>
    </location>
</feature>
<evidence type="ECO:0000256" key="1">
    <source>
        <dbReference type="SAM" id="MobiDB-lite"/>
    </source>
</evidence>
<feature type="domain" description="PiggyBac transposable element-derived protein" evidence="2">
    <location>
        <begin position="622"/>
        <end position="717"/>
    </location>
</feature>
<dbReference type="GO" id="GO:0003676">
    <property type="term" value="F:nucleic acid binding"/>
    <property type="evidence" value="ECO:0007669"/>
    <property type="project" value="InterPro"/>
</dbReference>
<name>A0A4C1UBF7_EUMVA</name>
<proteinExistence type="predicted"/>